<comment type="caution">
    <text evidence="1">The sequence shown here is derived from an EMBL/GenBank/DDBJ whole genome shotgun (WGS) entry which is preliminary data.</text>
</comment>
<dbReference type="EMBL" id="QUNO01000031">
    <property type="protein sequence ID" value="REH27020.1"/>
    <property type="molecule type" value="Genomic_DNA"/>
</dbReference>
<reference evidence="1 2" key="1">
    <citation type="submission" date="2018-08" db="EMBL/GenBank/DDBJ databases">
        <title>Genomic Encyclopedia of Archaeal and Bacterial Type Strains, Phase II (KMG-II): from individual species to whole genera.</title>
        <authorList>
            <person name="Goeker M."/>
        </authorList>
    </citation>
    <scope>NUCLEOTIDE SEQUENCE [LARGE SCALE GENOMIC DNA]</scope>
    <source>
        <strain evidence="1 2">DSM 45791</strain>
    </source>
</reference>
<keyword evidence="2" id="KW-1185">Reference proteome</keyword>
<organism evidence="1 2">
    <name type="scientific">Kutzneria buriramensis</name>
    <dbReference type="NCBI Taxonomy" id="1045776"/>
    <lineage>
        <taxon>Bacteria</taxon>
        <taxon>Bacillati</taxon>
        <taxon>Actinomycetota</taxon>
        <taxon>Actinomycetes</taxon>
        <taxon>Pseudonocardiales</taxon>
        <taxon>Pseudonocardiaceae</taxon>
        <taxon>Kutzneria</taxon>
    </lineage>
</organism>
<dbReference type="AlphaFoldDB" id="A0A3E0GTZ1"/>
<name>A0A3E0GTZ1_9PSEU</name>
<proteinExistence type="predicted"/>
<protein>
    <submittedName>
        <fullName evidence="1">Uncharacterized protein</fullName>
    </submittedName>
</protein>
<sequence length="71" mass="7683">MFVSPVFYMLIGSVTPTDKVLDGPSVFVPHPLTLNNFIGLLARFSGPDTGYSWASSELPCSRPAPSCWSGY</sequence>
<gene>
    <name evidence="1" type="ORF">BCF44_13175</name>
</gene>
<evidence type="ECO:0000313" key="1">
    <source>
        <dbReference type="EMBL" id="REH27020.1"/>
    </source>
</evidence>
<accession>A0A3E0GTZ1</accession>
<evidence type="ECO:0000313" key="2">
    <source>
        <dbReference type="Proteomes" id="UP000256269"/>
    </source>
</evidence>
<dbReference type="Proteomes" id="UP000256269">
    <property type="component" value="Unassembled WGS sequence"/>
</dbReference>